<accession>A0A8H7R728</accession>
<evidence type="ECO:0000256" key="1">
    <source>
        <dbReference type="ARBA" id="ARBA00022605"/>
    </source>
</evidence>
<dbReference type="Pfam" id="PF00733">
    <property type="entry name" value="Asn_synthase"/>
    <property type="match status" value="1"/>
</dbReference>
<dbReference type="InterPro" id="IPR014729">
    <property type="entry name" value="Rossmann-like_a/b/a_fold"/>
</dbReference>
<dbReference type="CDD" id="cd03766">
    <property type="entry name" value="Gn_AT_II_novel"/>
    <property type="match status" value="1"/>
</dbReference>
<sequence length="581" mass="66372">MCGILFSLSNKDRPVNEEEWEILKELNTRRGPDAQNLKQVHCSCDQEELTLQFFSTVLHLRGPEVVPQPRFNPATGDVLCWNGEIFGGVQVGFGQNDTEVLMAQLEKAESEVELLSLFSTIEGPFAFVFYKAATNKVWFARDCLGRRSLLWQKSETHAFMLSSVAKADQEWEEVPAHGIYCIDLQSTGSEPVACNKSIKLYPWTYHDPQDRLETLQNGNLTFPFPRLNATIPSDLAPIENEDEDPEIDESMNTAIDEFTFELNKSVKNRVADVPYLDSKGQARVAILFSGGLDCICLAALADQHLPLTESIDLLNVAFENPRIEKAKSQKVKTKKNKKNKQPEEEIKPVIEEPTVRSIYDTPDRLTGRAGVEELRRISPERTWNFVEINVPYPEAMEYKQRIIDRMYPLDTVMDLSIAMAFWFASRGKGVIHGSEEYESHARVLISGLGADEQLGGYSRHREAFRQGSWEKLIQETQLDVDRISNRNLGRDDRIMSDHGKEVRFPFLSTDVVNWLCRQPIELKMDLRYNRGIGEKILLRHVARRLRLINASRNWKRAIQFGAKTAKMTGENRSEKGQHKLL</sequence>
<gene>
    <name evidence="5" type="ORF">INT47_002626</name>
</gene>
<feature type="domain" description="Glutamine amidotransferase type-2" evidence="4">
    <location>
        <begin position="2"/>
        <end position="226"/>
    </location>
</feature>
<evidence type="ECO:0000259" key="4">
    <source>
        <dbReference type="PROSITE" id="PS51278"/>
    </source>
</evidence>
<dbReference type="InterPro" id="IPR029055">
    <property type="entry name" value="Ntn_hydrolases_N"/>
</dbReference>
<keyword evidence="1" id="KW-0028">Amino-acid biosynthesis</keyword>
<dbReference type="InterPro" id="IPR017932">
    <property type="entry name" value="GATase_2_dom"/>
</dbReference>
<dbReference type="InterPro" id="IPR051857">
    <property type="entry name" value="Asn_synthetase_domain"/>
</dbReference>
<keyword evidence="2" id="KW-0061">Asparagine biosynthesis</keyword>
<dbReference type="OrthoDB" id="10252281at2759"/>
<dbReference type="AlphaFoldDB" id="A0A8H7R728"/>
<dbReference type="SUPFAM" id="SSF52402">
    <property type="entry name" value="Adenine nucleotide alpha hydrolases-like"/>
    <property type="match status" value="1"/>
</dbReference>
<proteinExistence type="predicted"/>
<dbReference type="PANTHER" id="PTHR45937">
    <property type="entry name" value="ASPARAGINE SYNTHETASE DOMAIN-CONTAINING PROTEIN 1"/>
    <property type="match status" value="1"/>
</dbReference>
<evidence type="ECO:0000256" key="3">
    <source>
        <dbReference type="ARBA" id="ARBA00022962"/>
    </source>
</evidence>
<dbReference type="InterPro" id="IPR001962">
    <property type="entry name" value="Asn_synthase"/>
</dbReference>
<name>A0A8H7R728_9FUNG</name>
<protein>
    <recommendedName>
        <fullName evidence="4">Glutamine amidotransferase type-2 domain-containing protein</fullName>
    </recommendedName>
</protein>
<dbReference type="Pfam" id="PF13537">
    <property type="entry name" value="GATase_7"/>
    <property type="match status" value="1"/>
</dbReference>
<organism evidence="5 6">
    <name type="scientific">Mucor saturninus</name>
    <dbReference type="NCBI Taxonomy" id="64648"/>
    <lineage>
        <taxon>Eukaryota</taxon>
        <taxon>Fungi</taxon>
        <taxon>Fungi incertae sedis</taxon>
        <taxon>Mucoromycota</taxon>
        <taxon>Mucoromycotina</taxon>
        <taxon>Mucoromycetes</taxon>
        <taxon>Mucorales</taxon>
        <taxon>Mucorineae</taxon>
        <taxon>Mucoraceae</taxon>
        <taxon>Mucor</taxon>
    </lineage>
</organism>
<reference evidence="5" key="1">
    <citation type="submission" date="2020-12" db="EMBL/GenBank/DDBJ databases">
        <title>Metabolic potential, ecology and presence of endohyphal bacteria is reflected in genomic diversity of Mucoromycotina.</title>
        <authorList>
            <person name="Muszewska A."/>
            <person name="Okrasinska A."/>
            <person name="Steczkiewicz K."/>
            <person name="Drgas O."/>
            <person name="Orlowska M."/>
            <person name="Perlinska-Lenart U."/>
            <person name="Aleksandrzak-Piekarczyk T."/>
            <person name="Szatraj K."/>
            <person name="Zielenkiewicz U."/>
            <person name="Pilsyk S."/>
            <person name="Malc E."/>
            <person name="Mieczkowski P."/>
            <person name="Kruszewska J.S."/>
            <person name="Biernat P."/>
            <person name="Pawlowska J."/>
        </authorList>
    </citation>
    <scope>NUCLEOTIDE SEQUENCE</scope>
    <source>
        <strain evidence="5">WA0000017839</strain>
    </source>
</reference>
<keyword evidence="6" id="KW-1185">Reference proteome</keyword>
<dbReference type="Proteomes" id="UP000603453">
    <property type="component" value="Unassembled WGS sequence"/>
</dbReference>
<dbReference type="PANTHER" id="PTHR45937:SF1">
    <property type="entry name" value="ASPARAGINE SYNTHETASE DOMAIN-CONTAINING PROTEIN 1"/>
    <property type="match status" value="1"/>
</dbReference>
<dbReference type="CDD" id="cd01991">
    <property type="entry name" value="Asn_synthase_B_C"/>
    <property type="match status" value="1"/>
</dbReference>
<evidence type="ECO:0000313" key="6">
    <source>
        <dbReference type="Proteomes" id="UP000603453"/>
    </source>
</evidence>
<dbReference type="Gene3D" id="3.40.50.620">
    <property type="entry name" value="HUPs"/>
    <property type="match status" value="1"/>
</dbReference>
<dbReference type="PROSITE" id="PS51278">
    <property type="entry name" value="GATASE_TYPE_2"/>
    <property type="match status" value="1"/>
</dbReference>
<evidence type="ECO:0000313" key="5">
    <source>
        <dbReference type="EMBL" id="KAG2205002.1"/>
    </source>
</evidence>
<evidence type="ECO:0000256" key="2">
    <source>
        <dbReference type="ARBA" id="ARBA00022888"/>
    </source>
</evidence>
<dbReference type="Gene3D" id="3.60.20.10">
    <property type="entry name" value="Glutamine Phosphoribosylpyrophosphate, subunit 1, domain 1"/>
    <property type="match status" value="1"/>
</dbReference>
<dbReference type="EMBL" id="JAEPRD010000040">
    <property type="protein sequence ID" value="KAG2205002.1"/>
    <property type="molecule type" value="Genomic_DNA"/>
</dbReference>
<comment type="caution">
    <text evidence="5">The sequence shown here is derived from an EMBL/GenBank/DDBJ whole genome shotgun (WGS) entry which is preliminary data.</text>
</comment>
<dbReference type="SUPFAM" id="SSF56235">
    <property type="entry name" value="N-terminal nucleophile aminohydrolases (Ntn hydrolases)"/>
    <property type="match status" value="1"/>
</dbReference>
<keyword evidence="3" id="KW-0315">Glutamine amidotransferase</keyword>
<dbReference type="GO" id="GO:0006529">
    <property type="term" value="P:asparagine biosynthetic process"/>
    <property type="evidence" value="ECO:0007669"/>
    <property type="project" value="UniProtKB-KW"/>
</dbReference>
<dbReference type="GO" id="GO:0004066">
    <property type="term" value="F:asparagine synthase (glutamine-hydrolyzing) activity"/>
    <property type="evidence" value="ECO:0007669"/>
    <property type="project" value="InterPro"/>
</dbReference>